<dbReference type="GO" id="GO:0051119">
    <property type="term" value="F:sugar transmembrane transporter activity"/>
    <property type="evidence" value="ECO:0007669"/>
    <property type="project" value="InterPro"/>
</dbReference>
<dbReference type="PROSITE" id="PS00216">
    <property type="entry name" value="SUGAR_TRANSPORT_1"/>
    <property type="match status" value="1"/>
</dbReference>
<evidence type="ECO:0000256" key="3">
    <source>
        <dbReference type="ARBA" id="ARBA00022692"/>
    </source>
</evidence>
<feature type="transmembrane region" description="Helical" evidence="9">
    <location>
        <begin position="100"/>
        <end position="120"/>
    </location>
</feature>
<keyword evidence="3 9" id="KW-0812">Transmembrane</keyword>
<dbReference type="PANTHER" id="PTHR48021:SF1">
    <property type="entry name" value="GH07001P-RELATED"/>
    <property type="match status" value="1"/>
</dbReference>
<comment type="similarity">
    <text evidence="7">Belongs to the major facilitator superfamily. Sugar transporter (TC 2.A.1.1) family. Trehalose transporter subfamily.</text>
</comment>
<feature type="transmembrane region" description="Helical" evidence="9">
    <location>
        <begin position="367"/>
        <end position="390"/>
    </location>
</feature>
<feature type="transmembrane region" description="Helical" evidence="9">
    <location>
        <begin position="185"/>
        <end position="204"/>
    </location>
</feature>
<dbReference type="Gene3D" id="1.20.1250.20">
    <property type="entry name" value="MFS general substrate transporter like domains"/>
    <property type="match status" value="1"/>
</dbReference>
<keyword evidence="5 9" id="KW-0472">Membrane</keyword>
<dbReference type="SUPFAM" id="SSF103473">
    <property type="entry name" value="MFS general substrate transporter"/>
    <property type="match status" value="1"/>
</dbReference>
<dbReference type="InterPro" id="IPR036259">
    <property type="entry name" value="MFS_trans_sf"/>
</dbReference>
<dbReference type="InterPro" id="IPR044775">
    <property type="entry name" value="MFS_ERD6/Tret1-like"/>
</dbReference>
<dbReference type="InterPro" id="IPR005829">
    <property type="entry name" value="Sugar_transporter_CS"/>
</dbReference>
<evidence type="ECO:0000256" key="8">
    <source>
        <dbReference type="RuleBase" id="RU003346"/>
    </source>
</evidence>
<feature type="transmembrane region" description="Helical" evidence="9">
    <location>
        <begin position="30"/>
        <end position="51"/>
    </location>
</feature>
<protein>
    <submittedName>
        <fullName evidence="11">Facilitated trehalose transporter Tret1</fullName>
    </submittedName>
</protein>
<dbReference type="Pfam" id="PF00083">
    <property type="entry name" value="Sugar_tr"/>
    <property type="match status" value="1"/>
</dbReference>
<feature type="transmembrane region" description="Helical" evidence="9">
    <location>
        <begin position="126"/>
        <end position="147"/>
    </location>
</feature>
<evidence type="ECO:0000256" key="7">
    <source>
        <dbReference type="ARBA" id="ARBA00024348"/>
    </source>
</evidence>
<dbReference type="PROSITE" id="PS00217">
    <property type="entry name" value="SUGAR_TRANSPORT_2"/>
    <property type="match status" value="1"/>
</dbReference>
<evidence type="ECO:0000256" key="2">
    <source>
        <dbReference type="ARBA" id="ARBA00022475"/>
    </source>
</evidence>
<gene>
    <name evidence="11" type="primary">Tret1_13</name>
    <name evidence="11" type="ORF">B7P43_G13560</name>
</gene>
<feature type="transmembrane region" description="Helical" evidence="9">
    <location>
        <begin position="159"/>
        <end position="179"/>
    </location>
</feature>
<sequence length="490" mass="52770">MAGRVLATENSRAELTISSSTERTKKFPQYLAAILGTQAALVAGSFMSWTSPALPLLQKHGSLPYVTDEEGSWIGSLLNLGAFMGALPAGLVADRMGRKFTLSVLAVPLSASWLIIGFGNSVTELFVGRFIAGIAVGAVSVTVPMYIAELAESSIRGALGTLFQLQMTLGILFSYLAGMVGDHRALSFISCALPVVFFITFTWMPESPVFLLSKNRKDAARKALQWFRGQDYDVDDELTKMTDTLKEAKQNKGTLGDLMSSRGTVMALIVALGTMTFQQMSGVNAVIFYSGKIFETSGSSLSATSASIVIGVVQVLATYSSTLLVDRAGRRVLLLISSSVMAICLTVLGLCFHLQEHGHDVSSISWLPLASVAVFIIVFSMGFGPIPWIMLGELFPNNVKGIASAVTAASSWILAFAVTKAFQNLLDLLGSPVTFWLFAVMCIAGTIFTAVLVPETKGKDLQEIQRELSRQRKSERELEDVVDESNTKPI</sequence>
<dbReference type="GO" id="GO:0005886">
    <property type="term" value="C:plasma membrane"/>
    <property type="evidence" value="ECO:0007669"/>
    <property type="project" value="UniProtKB-SubCell"/>
</dbReference>
<keyword evidence="6" id="KW-0325">Glycoprotein</keyword>
<feature type="transmembrane region" description="Helical" evidence="9">
    <location>
        <begin position="402"/>
        <end position="422"/>
    </location>
</feature>
<dbReference type="InterPro" id="IPR020846">
    <property type="entry name" value="MFS_dom"/>
</dbReference>
<dbReference type="STRING" id="105785.A0A2J7PYX6"/>
<dbReference type="AlphaFoldDB" id="A0A2J7PYX6"/>
<evidence type="ECO:0000313" key="11">
    <source>
        <dbReference type="EMBL" id="PNF21526.1"/>
    </source>
</evidence>
<dbReference type="EMBL" id="NEVH01020342">
    <property type="protein sequence ID" value="PNF21526.1"/>
    <property type="molecule type" value="Genomic_DNA"/>
</dbReference>
<evidence type="ECO:0000259" key="10">
    <source>
        <dbReference type="PROSITE" id="PS50850"/>
    </source>
</evidence>
<dbReference type="OrthoDB" id="6612291at2759"/>
<evidence type="ECO:0000256" key="5">
    <source>
        <dbReference type="ARBA" id="ARBA00023136"/>
    </source>
</evidence>
<reference evidence="11 12" key="1">
    <citation type="submission" date="2017-12" db="EMBL/GenBank/DDBJ databases">
        <title>Hemimetabolous genomes reveal molecular basis of termite eusociality.</title>
        <authorList>
            <person name="Harrison M.C."/>
            <person name="Jongepier E."/>
            <person name="Robertson H.M."/>
            <person name="Arning N."/>
            <person name="Bitard-Feildel T."/>
            <person name="Chao H."/>
            <person name="Childers C.P."/>
            <person name="Dinh H."/>
            <person name="Doddapaneni H."/>
            <person name="Dugan S."/>
            <person name="Gowin J."/>
            <person name="Greiner C."/>
            <person name="Han Y."/>
            <person name="Hu H."/>
            <person name="Hughes D.S.T."/>
            <person name="Huylmans A.-K."/>
            <person name="Kemena C."/>
            <person name="Kremer L.P.M."/>
            <person name="Lee S.L."/>
            <person name="Lopez-Ezquerra A."/>
            <person name="Mallet L."/>
            <person name="Monroy-Kuhn J.M."/>
            <person name="Moser A."/>
            <person name="Murali S.C."/>
            <person name="Muzny D.M."/>
            <person name="Otani S."/>
            <person name="Piulachs M.-D."/>
            <person name="Poelchau M."/>
            <person name="Qu J."/>
            <person name="Schaub F."/>
            <person name="Wada-Katsumata A."/>
            <person name="Worley K.C."/>
            <person name="Xie Q."/>
            <person name="Ylla G."/>
            <person name="Poulsen M."/>
            <person name="Gibbs R.A."/>
            <person name="Schal C."/>
            <person name="Richards S."/>
            <person name="Belles X."/>
            <person name="Korb J."/>
            <person name="Bornberg-Bauer E."/>
        </authorList>
    </citation>
    <scope>NUCLEOTIDE SEQUENCE [LARGE SCALE GENOMIC DNA]</scope>
    <source>
        <tissue evidence="11">Whole body</tissue>
    </source>
</reference>
<keyword evidence="8" id="KW-0813">Transport</keyword>
<comment type="caution">
    <text evidence="11">The sequence shown here is derived from an EMBL/GenBank/DDBJ whole genome shotgun (WGS) entry which is preliminary data.</text>
</comment>
<dbReference type="PANTHER" id="PTHR48021">
    <property type="match status" value="1"/>
</dbReference>
<dbReference type="NCBIfam" id="TIGR00879">
    <property type="entry name" value="SP"/>
    <property type="match status" value="1"/>
</dbReference>
<dbReference type="PROSITE" id="PS50850">
    <property type="entry name" value="MFS"/>
    <property type="match status" value="1"/>
</dbReference>
<dbReference type="Proteomes" id="UP000235965">
    <property type="component" value="Unassembled WGS sequence"/>
</dbReference>
<keyword evidence="2" id="KW-1003">Cell membrane</keyword>
<organism evidence="11 12">
    <name type="scientific">Cryptotermes secundus</name>
    <dbReference type="NCBI Taxonomy" id="105785"/>
    <lineage>
        <taxon>Eukaryota</taxon>
        <taxon>Metazoa</taxon>
        <taxon>Ecdysozoa</taxon>
        <taxon>Arthropoda</taxon>
        <taxon>Hexapoda</taxon>
        <taxon>Insecta</taxon>
        <taxon>Pterygota</taxon>
        <taxon>Neoptera</taxon>
        <taxon>Polyneoptera</taxon>
        <taxon>Dictyoptera</taxon>
        <taxon>Blattodea</taxon>
        <taxon>Blattoidea</taxon>
        <taxon>Termitoidae</taxon>
        <taxon>Kalotermitidae</taxon>
        <taxon>Cryptotermitinae</taxon>
        <taxon>Cryptotermes</taxon>
    </lineage>
</organism>
<feature type="transmembrane region" description="Helical" evidence="9">
    <location>
        <begin position="332"/>
        <end position="355"/>
    </location>
</feature>
<dbReference type="InParanoid" id="A0A2J7PYX6"/>
<dbReference type="InterPro" id="IPR050549">
    <property type="entry name" value="MFS_Trehalose_Transporter"/>
</dbReference>
<accession>A0A2J7PYX6</accession>
<feature type="transmembrane region" description="Helical" evidence="9">
    <location>
        <begin position="434"/>
        <end position="453"/>
    </location>
</feature>
<evidence type="ECO:0000256" key="4">
    <source>
        <dbReference type="ARBA" id="ARBA00022989"/>
    </source>
</evidence>
<evidence type="ECO:0000256" key="9">
    <source>
        <dbReference type="SAM" id="Phobius"/>
    </source>
</evidence>
<feature type="domain" description="Major facilitator superfamily (MFS) profile" evidence="10">
    <location>
        <begin position="29"/>
        <end position="457"/>
    </location>
</feature>
<evidence type="ECO:0000313" key="12">
    <source>
        <dbReference type="Proteomes" id="UP000235965"/>
    </source>
</evidence>
<evidence type="ECO:0000256" key="1">
    <source>
        <dbReference type="ARBA" id="ARBA00004651"/>
    </source>
</evidence>
<name>A0A2J7PYX6_9NEOP</name>
<keyword evidence="12" id="KW-1185">Reference proteome</keyword>
<dbReference type="FunCoup" id="A0A2J7PYX6">
    <property type="interactions" value="9"/>
</dbReference>
<feature type="transmembrane region" description="Helical" evidence="9">
    <location>
        <begin position="265"/>
        <end position="289"/>
    </location>
</feature>
<dbReference type="InterPro" id="IPR003663">
    <property type="entry name" value="Sugar/inositol_transpt"/>
</dbReference>
<feature type="transmembrane region" description="Helical" evidence="9">
    <location>
        <begin position="71"/>
        <end position="93"/>
    </location>
</feature>
<comment type="subcellular location">
    <subcellularLocation>
        <location evidence="1">Cell membrane</location>
        <topology evidence="1">Multi-pass membrane protein</topology>
    </subcellularLocation>
</comment>
<feature type="transmembrane region" description="Helical" evidence="9">
    <location>
        <begin position="301"/>
        <end position="325"/>
    </location>
</feature>
<proteinExistence type="inferred from homology"/>
<dbReference type="InterPro" id="IPR005828">
    <property type="entry name" value="MFS_sugar_transport-like"/>
</dbReference>
<dbReference type="PRINTS" id="PR00171">
    <property type="entry name" value="SUGRTRNSPORT"/>
</dbReference>
<evidence type="ECO:0000256" key="6">
    <source>
        <dbReference type="ARBA" id="ARBA00023180"/>
    </source>
</evidence>
<keyword evidence="4 9" id="KW-1133">Transmembrane helix</keyword>
<dbReference type="FunFam" id="1.20.1250.20:FF:000055">
    <property type="entry name" value="Facilitated trehalose transporter Tret1-2 homolog"/>
    <property type="match status" value="1"/>
</dbReference>
<dbReference type="CDD" id="cd17358">
    <property type="entry name" value="MFS_GLUT6_8_Class3_like"/>
    <property type="match status" value="1"/>
</dbReference>